<evidence type="ECO:0000256" key="1">
    <source>
        <dbReference type="ARBA" id="ARBA00004370"/>
    </source>
</evidence>
<dbReference type="Pfam" id="PF13850">
    <property type="entry name" value="ERGIC_N"/>
    <property type="match status" value="1"/>
</dbReference>
<name>A0A061HG26_BLUGR</name>
<dbReference type="GO" id="GO:0006890">
    <property type="term" value="P:retrograde vesicle-mediated transport, Golgi to endoplasmic reticulum"/>
    <property type="evidence" value="ECO:0007669"/>
    <property type="project" value="TreeGrafter"/>
</dbReference>
<evidence type="ECO:0000259" key="6">
    <source>
        <dbReference type="Pfam" id="PF07970"/>
    </source>
</evidence>
<proteinExistence type="inferred from homology"/>
<dbReference type="Pfam" id="PF07970">
    <property type="entry name" value="COPIIcoated_ERV"/>
    <property type="match status" value="1"/>
</dbReference>
<evidence type="ECO:0000256" key="3">
    <source>
        <dbReference type="ARBA" id="ARBA00022989"/>
    </source>
</evidence>
<dbReference type="GO" id="GO:0030134">
    <property type="term" value="C:COPII-coated ER to Golgi transport vesicle"/>
    <property type="evidence" value="ECO:0007669"/>
    <property type="project" value="TreeGrafter"/>
</dbReference>
<reference evidence="9" key="3">
    <citation type="submission" date="2018-07" db="EMBL/GenBank/DDBJ databases">
        <authorList>
            <person name="Quirk P.G."/>
            <person name="Krulwich T.A."/>
        </authorList>
    </citation>
    <scope>NUCLEOTIDE SEQUENCE</scope>
    <source>
        <strain evidence="9">96224</strain>
    </source>
</reference>
<keyword evidence="5" id="KW-0333">Golgi apparatus</keyword>
<comment type="similarity">
    <text evidence="5">Belongs to the ERGIC family.</text>
</comment>
<evidence type="ECO:0000313" key="9">
    <source>
        <dbReference type="EMBL" id="SUZ11240.1"/>
    </source>
</evidence>
<evidence type="ECO:0000313" key="10">
    <source>
        <dbReference type="Proteomes" id="UP000053110"/>
    </source>
</evidence>
<dbReference type="Proteomes" id="UP000053110">
    <property type="component" value="Unassembled WGS sequence"/>
</dbReference>
<evidence type="ECO:0000256" key="2">
    <source>
        <dbReference type="ARBA" id="ARBA00022692"/>
    </source>
</evidence>
<gene>
    <name evidence="8" type="ORF">BGT96224_1263</name>
    <name evidence="9" type="ORF">BGT96224V2_LOCUS4367</name>
</gene>
<dbReference type="InterPro" id="IPR039542">
    <property type="entry name" value="Erv_N"/>
</dbReference>
<reference evidence="8" key="2">
    <citation type="submission" date="2013-01" db="EMBL/GenBank/DDBJ databases">
        <title>The wheat powdery mildew genome reveals unique evolution of an obligate biotroph.</title>
        <authorList>
            <person name="Oberhaensli S."/>
            <person name="Wicker T."/>
            <person name="Keller B."/>
        </authorList>
    </citation>
    <scope>NUCLEOTIDE SEQUENCE</scope>
    <source>
        <strain evidence="8">96224</strain>
    </source>
</reference>
<feature type="domain" description="Endoplasmic reticulum vesicle transporter C-terminal" evidence="6">
    <location>
        <begin position="188"/>
        <end position="344"/>
    </location>
</feature>
<dbReference type="PANTHER" id="PTHR10984">
    <property type="entry name" value="ENDOPLASMIC RETICULUM-GOLGI INTERMEDIATE COMPARTMENT PROTEIN"/>
    <property type="match status" value="1"/>
</dbReference>
<keyword evidence="5" id="KW-0931">ER-Golgi transport</keyword>
<dbReference type="OrthoDB" id="5541786at2759"/>
<dbReference type="GO" id="GO:0000139">
    <property type="term" value="C:Golgi membrane"/>
    <property type="evidence" value="ECO:0007669"/>
    <property type="project" value="UniProtKB-SubCell"/>
</dbReference>
<feature type="domain" description="Endoplasmic reticulum vesicle transporter N-terminal" evidence="7">
    <location>
        <begin position="23"/>
        <end position="110"/>
    </location>
</feature>
<comment type="subcellular location">
    <subcellularLocation>
        <location evidence="5">Endoplasmic reticulum membrane</location>
        <topology evidence="5">Multi-pass membrane protein</topology>
    </subcellularLocation>
    <subcellularLocation>
        <location evidence="5">Endoplasmic reticulum-Golgi intermediate compartment membrane</location>
        <topology evidence="5">Multi-pass membrane protein</topology>
    </subcellularLocation>
    <subcellularLocation>
        <location evidence="5">Golgi apparatus membrane</location>
        <topology evidence="5">Multi-pass membrane protein</topology>
    </subcellularLocation>
    <subcellularLocation>
        <location evidence="1">Membrane</location>
    </subcellularLocation>
</comment>
<evidence type="ECO:0000256" key="4">
    <source>
        <dbReference type="ARBA" id="ARBA00023136"/>
    </source>
</evidence>
<sequence length="380" mass="42463">MGRIAPYHLDDDSFGARPGNIVQAFDAFPKAKPQYVTRSSGGGKWTVAMLCISFSLIFSEFQGWWRGYETQSFSVEKEVSHDMQINLDMVIAMACDDLNINVQDAAGDRILAGEKLRRDATNWAQWVHKKGIHGLGKDAQGRAITGEDYLDHDDGFGEEYVHNIIATAGGTKAKFAKTPKIRGYPPKGDSCRIFGSLDVNKVQADFHITARGHGYYELGSHLDHAAFNFSHIISELSFGGFYPSLENPLDGTISTTPNHFQKYQYFLSIVPTNFMVDSVYSKSVVVTNQYAVTDQSLMVGERSFPGIFFKYDIEPMLLTIVERRDGILQFLVRAINIFSGVLVAGHWGFTLTEWAATVLGRNRQMKREGVLNGRPLDSNY</sequence>
<keyword evidence="2" id="KW-0812">Transmembrane</keyword>
<accession>A0A061HG26</accession>
<comment type="function">
    <text evidence="5">Plays a role in transport between endoplasmic reticulum and Golgi.</text>
</comment>
<dbReference type="AlphaFoldDB" id="A0A061HG26"/>
<dbReference type="GO" id="GO:0033116">
    <property type="term" value="C:endoplasmic reticulum-Golgi intermediate compartment membrane"/>
    <property type="evidence" value="ECO:0007669"/>
    <property type="project" value="UniProtKB-SubCell"/>
</dbReference>
<keyword evidence="3" id="KW-1133">Transmembrane helix</keyword>
<keyword evidence="5" id="KW-0256">Endoplasmic reticulum</keyword>
<dbReference type="GO" id="GO:0006888">
    <property type="term" value="P:endoplasmic reticulum to Golgi vesicle-mediated transport"/>
    <property type="evidence" value="ECO:0007669"/>
    <property type="project" value="UniProtKB-UniRule"/>
</dbReference>
<organism evidence="9">
    <name type="scientific">Blumeria graminis f. sp. tritici 96224</name>
    <dbReference type="NCBI Taxonomy" id="1268274"/>
    <lineage>
        <taxon>Eukaryota</taxon>
        <taxon>Fungi</taxon>
        <taxon>Dikarya</taxon>
        <taxon>Ascomycota</taxon>
        <taxon>Pezizomycotina</taxon>
        <taxon>Leotiomycetes</taxon>
        <taxon>Erysiphales</taxon>
        <taxon>Erysiphaceae</taxon>
        <taxon>Blumeria</taxon>
    </lineage>
</organism>
<dbReference type="HOGENOM" id="CLU_034705_2_0_1"/>
<dbReference type="InterPro" id="IPR045888">
    <property type="entry name" value="Erv"/>
</dbReference>
<evidence type="ECO:0000256" key="5">
    <source>
        <dbReference type="RuleBase" id="RU369013"/>
    </source>
</evidence>
<dbReference type="GO" id="GO:0005789">
    <property type="term" value="C:endoplasmic reticulum membrane"/>
    <property type="evidence" value="ECO:0007669"/>
    <property type="project" value="UniProtKB-SubCell"/>
</dbReference>
<protein>
    <recommendedName>
        <fullName evidence="5">Endoplasmic reticulum-Golgi intermediate compartment protein</fullName>
    </recommendedName>
</protein>
<keyword evidence="4" id="KW-0472">Membrane</keyword>
<dbReference type="EMBL" id="KE375084">
    <property type="protein sequence ID" value="EPQ64058.1"/>
    <property type="molecule type" value="Genomic_DNA"/>
</dbReference>
<dbReference type="EMBL" id="UIGY01000115">
    <property type="protein sequence ID" value="SUZ11240.1"/>
    <property type="molecule type" value="Genomic_DNA"/>
</dbReference>
<evidence type="ECO:0000313" key="8">
    <source>
        <dbReference type="EMBL" id="EPQ64058.1"/>
    </source>
</evidence>
<keyword evidence="5" id="KW-0813">Transport</keyword>
<dbReference type="PANTHER" id="PTHR10984:SF81">
    <property type="entry name" value="ER-DERIVED VESICLES PROTEIN ERV41"/>
    <property type="match status" value="1"/>
</dbReference>
<reference evidence="10" key="1">
    <citation type="journal article" date="2013" name="Nat. Genet.">
        <title>The wheat powdery mildew genome shows the unique evolution of an obligate biotroph.</title>
        <authorList>
            <person name="Wicker T."/>
            <person name="Oberhaensli S."/>
            <person name="Parlange F."/>
            <person name="Buchmann J.P."/>
            <person name="Shatalina M."/>
            <person name="Roffler S."/>
            <person name="Ben-David R."/>
            <person name="Dolezel J."/>
            <person name="Simkova H."/>
            <person name="Schulze-Lefert P."/>
            <person name="Spanu P.D."/>
            <person name="Bruggmann R."/>
            <person name="Amselem J."/>
            <person name="Quesneville H."/>
            <person name="Ver Loren van Themaat E."/>
            <person name="Paape T."/>
            <person name="Shimizu K.K."/>
            <person name="Keller B."/>
        </authorList>
    </citation>
    <scope>NUCLEOTIDE SEQUENCE [LARGE SCALE GENOMIC DNA]</scope>
    <source>
        <strain evidence="10">96224</strain>
    </source>
</reference>
<dbReference type="InterPro" id="IPR012936">
    <property type="entry name" value="Erv_C"/>
</dbReference>
<evidence type="ECO:0000259" key="7">
    <source>
        <dbReference type="Pfam" id="PF13850"/>
    </source>
</evidence>